<dbReference type="EMBL" id="JBHUEM010000003">
    <property type="protein sequence ID" value="MFD1735635.1"/>
    <property type="molecule type" value="Genomic_DNA"/>
</dbReference>
<comment type="caution">
    <text evidence="5">The sequence shown here is derived from an EMBL/GenBank/DDBJ whole genome shotgun (WGS) entry which is preliminary data.</text>
</comment>
<gene>
    <name evidence="5" type="ORF">ACFSCX_03570</name>
</gene>
<evidence type="ECO:0000313" key="5">
    <source>
        <dbReference type="EMBL" id="MFD1735635.1"/>
    </source>
</evidence>
<keyword evidence="6" id="KW-1185">Reference proteome</keyword>
<keyword evidence="2" id="KW-0472">Membrane</keyword>
<organism evidence="5 6">
    <name type="scientific">Bacillus salitolerans</name>
    <dbReference type="NCBI Taxonomy" id="1437434"/>
    <lineage>
        <taxon>Bacteria</taxon>
        <taxon>Bacillati</taxon>
        <taxon>Bacillota</taxon>
        <taxon>Bacilli</taxon>
        <taxon>Bacillales</taxon>
        <taxon>Bacillaceae</taxon>
        <taxon>Bacillus</taxon>
    </lineage>
</organism>
<feature type="domain" description="DUF4349" evidence="4">
    <location>
        <begin position="95"/>
        <end position="309"/>
    </location>
</feature>
<sequence>MKMKSMIISMVFIMMIFTVSACSGGSQLSTEESTSSDSQAAQDSTEESTSSDSQVAQNSASMESKSTENSMKMKQEGADSGTELLTSEIKNVTDQMIIYHANIRMEVKDFMEARENIINYITKNNGYIANSTTEQMHDGNLGGSLTIRIPQEHFQTVINQAESLSVRIHHQTIEGQDVTEEYVDLNSRLKSKEVVEQRLLGFMQKADKTEDLLKISSDLGRVQEEIEQIKGRVHYLQNQVSFSTIHLSIFENKVIVPSIDEKDTNTWDKTKKQFVNSIQFLLSLASGIFIFIIGNSPVLLFFALVAIMVILIIRHQKKKLHKKGSEENSNME</sequence>
<dbReference type="Pfam" id="PF14257">
    <property type="entry name" value="DUF4349"/>
    <property type="match status" value="1"/>
</dbReference>
<dbReference type="InterPro" id="IPR025645">
    <property type="entry name" value="DUF4349"/>
</dbReference>
<keyword evidence="2" id="KW-0812">Transmembrane</keyword>
<evidence type="ECO:0000256" key="3">
    <source>
        <dbReference type="SAM" id="SignalP"/>
    </source>
</evidence>
<feature type="compositionally biased region" description="Polar residues" evidence="1">
    <location>
        <begin position="55"/>
        <end position="70"/>
    </location>
</feature>
<evidence type="ECO:0000256" key="1">
    <source>
        <dbReference type="SAM" id="MobiDB-lite"/>
    </source>
</evidence>
<feature type="compositionally biased region" description="Low complexity" evidence="1">
    <location>
        <begin position="26"/>
        <end position="54"/>
    </location>
</feature>
<keyword evidence="2" id="KW-1133">Transmembrane helix</keyword>
<feature type="chain" id="PRO_5045379484" evidence="3">
    <location>
        <begin position="22"/>
        <end position="332"/>
    </location>
</feature>
<keyword evidence="3" id="KW-0732">Signal</keyword>
<accession>A0ABW4LK98</accession>
<evidence type="ECO:0000259" key="4">
    <source>
        <dbReference type="Pfam" id="PF14257"/>
    </source>
</evidence>
<dbReference type="Proteomes" id="UP001597214">
    <property type="component" value="Unassembled WGS sequence"/>
</dbReference>
<dbReference type="RefSeq" id="WP_377926737.1">
    <property type="nucleotide sequence ID" value="NZ_JBHUEM010000003.1"/>
</dbReference>
<feature type="signal peptide" evidence="3">
    <location>
        <begin position="1"/>
        <end position="21"/>
    </location>
</feature>
<reference evidence="6" key="1">
    <citation type="journal article" date="2019" name="Int. J. Syst. Evol. Microbiol.">
        <title>The Global Catalogue of Microorganisms (GCM) 10K type strain sequencing project: providing services to taxonomists for standard genome sequencing and annotation.</title>
        <authorList>
            <consortium name="The Broad Institute Genomics Platform"/>
            <consortium name="The Broad Institute Genome Sequencing Center for Infectious Disease"/>
            <person name="Wu L."/>
            <person name="Ma J."/>
        </authorList>
    </citation>
    <scope>NUCLEOTIDE SEQUENCE [LARGE SCALE GENOMIC DNA]</scope>
    <source>
        <strain evidence="6">CCUG 49339</strain>
    </source>
</reference>
<evidence type="ECO:0000313" key="6">
    <source>
        <dbReference type="Proteomes" id="UP001597214"/>
    </source>
</evidence>
<dbReference type="PROSITE" id="PS51257">
    <property type="entry name" value="PROKAR_LIPOPROTEIN"/>
    <property type="match status" value="1"/>
</dbReference>
<feature type="transmembrane region" description="Helical" evidence="2">
    <location>
        <begin position="280"/>
        <end position="313"/>
    </location>
</feature>
<feature type="region of interest" description="Disordered" evidence="1">
    <location>
        <begin position="26"/>
        <end position="81"/>
    </location>
</feature>
<name>A0ABW4LK98_9BACI</name>
<proteinExistence type="predicted"/>
<protein>
    <submittedName>
        <fullName evidence="5">DUF4349 domain-containing protein</fullName>
    </submittedName>
</protein>
<evidence type="ECO:0000256" key="2">
    <source>
        <dbReference type="SAM" id="Phobius"/>
    </source>
</evidence>